<dbReference type="Ensembl" id="ENSLLTT00000014785.1">
    <property type="protein sequence ID" value="ENSLLTP00000014226.1"/>
    <property type="gene ID" value="ENSLLTG00000010901.1"/>
</dbReference>
<dbReference type="Gene3D" id="6.10.140.140">
    <property type="match status" value="1"/>
</dbReference>
<dbReference type="PANTHER" id="PTHR23234">
    <property type="entry name" value="ZNF44 PROTEIN"/>
    <property type="match status" value="1"/>
</dbReference>
<dbReference type="InterPro" id="IPR013087">
    <property type="entry name" value="Znf_C2H2_type"/>
</dbReference>
<evidence type="ECO:0000313" key="11">
    <source>
        <dbReference type="Proteomes" id="UP000694406"/>
    </source>
</evidence>
<evidence type="ECO:0000259" key="8">
    <source>
        <dbReference type="PROSITE" id="PS50157"/>
    </source>
</evidence>
<dbReference type="Proteomes" id="UP000694406">
    <property type="component" value="Unplaced"/>
</dbReference>
<comment type="subcellular location">
    <subcellularLocation>
        <location evidence="1">Nucleus</location>
    </subcellularLocation>
</comment>
<dbReference type="FunFam" id="3.30.160.60:FF:002343">
    <property type="entry name" value="Zinc finger protein 33A"/>
    <property type="match status" value="2"/>
</dbReference>
<dbReference type="Pfam" id="PF00096">
    <property type="entry name" value="zf-C2H2"/>
    <property type="match status" value="1"/>
</dbReference>
<feature type="domain" description="C2H2-type" evidence="8">
    <location>
        <begin position="37"/>
        <end position="66"/>
    </location>
</feature>
<dbReference type="PROSITE" id="PS50805">
    <property type="entry name" value="KRAB"/>
    <property type="match status" value="1"/>
</dbReference>
<name>A0A8C5S7J8_LATLA</name>
<reference evidence="10" key="1">
    <citation type="submission" date="2025-08" db="UniProtKB">
        <authorList>
            <consortium name="Ensembl"/>
        </authorList>
    </citation>
    <scope>IDENTIFICATION</scope>
</reference>
<dbReference type="InterPro" id="IPR050758">
    <property type="entry name" value="Znf_C2H2-type"/>
</dbReference>
<dbReference type="SMART" id="SM00349">
    <property type="entry name" value="KRAB"/>
    <property type="match status" value="1"/>
</dbReference>
<keyword evidence="11" id="KW-1185">Reference proteome</keyword>
<dbReference type="GO" id="GO:0005634">
    <property type="term" value="C:nucleus"/>
    <property type="evidence" value="ECO:0007669"/>
    <property type="project" value="UniProtKB-SubCell"/>
</dbReference>
<dbReference type="SMART" id="SM00355">
    <property type="entry name" value="ZnF_C2H2"/>
    <property type="match status" value="3"/>
</dbReference>
<proteinExistence type="predicted"/>
<dbReference type="Gene3D" id="3.30.160.60">
    <property type="entry name" value="Classic Zinc Finger"/>
    <property type="match status" value="3"/>
</dbReference>
<dbReference type="InterPro" id="IPR036236">
    <property type="entry name" value="Znf_C2H2_sf"/>
</dbReference>
<accession>A0A8C5S7J8</accession>
<evidence type="ECO:0000256" key="7">
    <source>
        <dbReference type="PROSITE-ProRule" id="PRU00042"/>
    </source>
</evidence>
<dbReference type="FunFam" id="3.30.160.60:FF:000744">
    <property type="entry name" value="zinc finger E-box-binding homeobox 1"/>
    <property type="match status" value="1"/>
</dbReference>
<evidence type="ECO:0000313" key="10">
    <source>
        <dbReference type="Ensembl" id="ENSLLTP00000014226.1"/>
    </source>
</evidence>
<dbReference type="Pfam" id="PF13465">
    <property type="entry name" value="zf-H2C2_2"/>
    <property type="match status" value="1"/>
</dbReference>
<dbReference type="PANTHER" id="PTHR23234:SF8">
    <property type="entry name" value="C2H2-TYPE DOMAIN-CONTAINING PROTEIN"/>
    <property type="match status" value="1"/>
</dbReference>
<keyword evidence="2" id="KW-0479">Metal-binding</keyword>
<protein>
    <submittedName>
        <fullName evidence="10">Uncharacterized protein</fullName>
    </submittedName>
</protein>
<keyword evidence="5" id="KW-0862">Zinc</keyword>
<feature type="domain" description="KRAB" evidence="9">
    <location>
        <begin position="7"/>
        <end position="79"/>
    </location>
</feature>
<keyword evidence="4 7" id="KW-0863">Zinc-finger</keyword>
<keyword evidence="6" id="KW-0539">Nucleus</keyword>
<feature type="domain" description="C2H2-type" evidence="8">
    <location>
        <begin position="95"/>
        <end position="122"/>
    </location>
</feature>
<evidence type="ECO:0000256" key="3">
    <source>
        <dbReference type="ARBA" id="ARBA00022737"/>
    </source>
</evidence>
<evidence type="ECO:0000256" key="1">
    <source>
        <dbReference type="ARBA" id="ARBA00004123"/>
    </source>
</evidence>
<feature type="domain" description="C2H2-type" evidence="8">
    <location>
        <begin position="67"/>
        <end position="94"/>
    </location>
</feature>
<dbReference type="SUPFAM" id="SSF57667">
    <property type="entry name" value="beta-beta-alpha zinc fingers"/>
    <property type="match status" value="2"/>
</dbReference>
<keyword evidence="3" id="KW-0677">Repeat</keyword>
<dbReference type="Pfam" id="PF01352">
    <property type="entry name" value="KRAB"/>
    <property type="match status" value="1"/>
</dbReference>
<dbReference type="SUPFAM" id="SSF109640">
    <property type="entry name" value="KRAB domain (Kruppel-associated box)"/>
    <property type="match status" value="1"/>
</dbReference>
<dbReference type="InterPro" id="IPR001909">
    <property type="entry name" value="KRAB"/>
</dbReference>
<organism evidence="10 11">
    <name type="scientific">Laticauda laticaudata</name>
    <name type="common">Blue-ringed sea krait</name>
    <name type="synonym">Blue-lipped sea krait</name>
    <dbReference type="NCBI Taxonomy" id="8630"/>
    <lineage>
        <taxon>Eukaryota</taxon>
        <taxon>Metazoa</taxon>
        <taxon>Chordata</taxon>
        <taxon>Craniata</taxon>
        <taxon>Vertebrata</taxon>
        <taxon>Euteleostomi</taxon>
        <taxon>Lepidosauria</taxon>
        <taxon>Squamata</taxon>
        <taxon>Bifurcata</taxon>
        <taxon>Unidentata</taxon>
        <taxon>Episquamata</taxon>
        <taxon>Toxicofera</taxon>
        <taxon>Serpentes</taxon>
        <taxon>Colubroidea</taxon>
        <taxon>Elapidae</taxon>
        <taxon>Laticaudinae</taxon>
        <taxon>Laticauda</taxon>
    </lineage>
</organism>
<evidence type="ECO:0000259" key="9">
    <source>
        <dbReference type="PROSITE" id="PS50805"/>
    </source>
</evidence>
<dbReference type="GO" id="GO:0006355">
    <property type="term" value="P:regulation of DNA-templated transcription"/>
    <property type="evidence" value="ECO:0007669"/>
    <property type="project" value="InterPro"/>
</dbReference>
<dbReference type="CDD" id="cd07765">
    <property type="entry name" value="KRAB_A-box"/>
    <property type="match status" value="1"/>
</dbReference>
<dbReference type="PROSITE" id="PS50157">
    <property type="entry name" value="ZINC_FINGER_C2H2_2"/>
    <property type="match status" value="3"/>
</dbReference>
<evidence type="ECO:0000256" key="6">
    <source>
        <dbReference type="ARBA" id="ARBA00023242"/>
    </source>
</evidence>
<dbReference type="AlphaFoldDB" id="A0A8C5S7J8"/>
<dbReference type="GeneTree" id="ENSGT01150000286941"/>
<evidence type="ECO:0000256" key="4">
    <source>
        <dbReference type="ARBA" id="ARBA00022771"/>
    </source>
</evidence>
<sequence>IPSPLFYLFPDVAVFFTKEEWALLDPHQKALHGEVMLENSRNVCGKSFNHSSSLTSHKRIHTGKKPYKCPECGKSFRRNTDLTSHKRVHTGEKPFKCMECGKDFTMNSNLTLHKRIHMGEKPFQCMEYRKSFIQRGKPIKILYAYFTWL</sequence>
<dbReference type="GO" id="GO:0008270">
    <property type="term" value="F:zinc ion binding"/>
    <property type="evidence" value="ECO:0007669"/>
    <property type="project" value="UniProtKB-KW"/>
</dbReference>
<evidence type="ECO:0000256" key="2">
    <source>
        <dbReference type="ARBA" id="ARBA00022723"/>
    </source>
</evidence>
<evidence type="ECO:0000256" key="5">
    <source>
        <dbReference type="ARBA" id="ARBA00022833"/>
    </source>
</evidence>
<dbReference type="PROSITE" id="PS00028">
    <property type="entry name" value="ZINC_FINGER_C2H2_1"/>
    <property type="match status" value="2"/>
</dbReference>
<reference evidence="10" key="2">
    <citation type="submission" date="2025-09" db="UniProtKB">
        <authorList>
            <consortium name="Ensembl"/>
        </authorList>
    </citation>
    <scope>IDENTIFICATION</scope>
</reference>
<dbReference type="InterPro" id="IPR036051">
    <property type="entry name" value="KRAB_dom_sf"/>
</dbReference>